<accession>A0A1X0QWD0</accession>
<name>A0A1X0QWD0_RHIZD</name>
<gene>
    <name evidence="1" type="ORF">BCV72DRAFT_212089</name>
</gene>
<dbReference type="EMBL" id="KV921983">
    <property type="protein sequence ID" value="ORE04041.1"/>
    <property type="molecule type" value="Genomic_DNA"/>
</dbReference>
<protein>
    <submittedName>
        <fullName evidence="1">Uncharacterized protein</fullName>
    </submittedName>
</protein>
<dbReference type="Proteomes" id="UP000242414">
    <property type="component" value="Unassembled WGS sequence"/>
</dbReference>
<proteinExistence type="predicted"/>
<dbReference type="AlphaFoldDB" id="A0A1X0QWD0"/>
<feature type="non-terminal residue" evidence="1">
    <location>
        <position position="1"/>
    </location>
</feature>
<dbReference type="VEuPathDB" id="FungiDB:BCV72DRAFT_212089"/>
<reference evidence="1" key="1">
    <citation type="journal article" date="2016" name="Proc. Natl. Acad. Sci. U.S.A.">
        <title>Lipid metabolic changes in an early divergent fungus govern the establishment of a mutualistic symbiosis with endobacteria.</title>
        <authorList>
            <person name="Lastovetsky O.A."/>
            <person name="Gaspar M.L."/>
            <person name="Mondo S.J."/>
            <person name="LaButti K.M."/>
            <person name="Sandor L."/>
            <person name="Grigoriev I.V."/>
            <person name="Henry S.A."/>
            <person name="Pawlowska T.E."/>
        </authorList>
    </citation>
    <scope>NUCLEOTIDE SEQUENCE [LARGE SCALE GENOMIC DNA]</scope>
    <source>
        <strain evidence="1">ATCC 52814</strain>
    </source>
</reference>
<organism evidence="1">
    <name type="scientific">Rhizopus microsporus var. microsporus</name>
    <dbReference type="NCBI Taxonomy" id="86635"/>
    <lineage>
        <taxon>Eukaryota</taxon>
        <taxon>Fungi</taxon>
        <taxon>Fungi incertae sedis</taxon>
        <taxon>Mucoromycota</taxon>
        <taxon>Mucoromycotina</taxon>
        <taxon>Mucoromycetes</taxon>
        <taxon>Mucorales</taxon>
        <taxon>Mucorineae</taxon>
        <taxon>Rhizopodaceae</taxon>
        <taxon>Rhizopus</taxon>
    </lineage>
</organism>
<sequence length="73" mass="8379">LSMTKLQLFKLCSSRTSMMCISNAMNYFYFVLALVTLSSALTTPRERSPGGCYHSFYRLTFLLICPGFLQYED</sequence>
<evidence type="ECO:0000313" key="1">
    <source>
        <dbReference type="EMBL" id="ORE04041.1"/>
    </source>
</evidence>